<dbReference type="Pfam" id="PF00072">
    <property type="entry name" value="Response_reg"/>
    <property type="match status" value="1"/>
</dbReference>
<dbReference type="CDD" id="cd16922">
    <property type="entry name" value="HATPase_EvgS-ArcB-TorS-like"/>
    <property type="match status" value="1"/>
</dbReference>
<dbReference type="InterPro" id="IPR011006">
    <property type="entry name" value="CheY-like_superfamily"/>
</dbReference>
<name>A0A1W1HHY6_9BACT</name>
<dbReference type="InterPro" id="IPR036890">
    <property type="entry name" value="HATPase_C_sf"/>
</dbReference>
<dbReference type="AlphaFoldDB" id="A0A1W1HHY6"/>
<evidence type="ECO:0000256" key="12">
    <source>
        <dbReference type="PROSITE-ProRule" id="PRU00169"/>
    </source>
</evidence>
<evidence type="ECO:0000259" key="14">
    <source>
        <dbReference type="PROSITE" id="PS50109"/>
    </source>
</evidence>
<dbReference type="SUPFAM" id="SSF55874">
    <property type="entry name" value="ATPase domain of HSP90 chaperone/DNA topoisomerase II/histidine kinase"/>
    <property type="match status" value="1"/>
</dbReference>
<evidence type="ECO:0000256" key="11">
    <source>
        <dbReference type="ARBA" id="ARBA00023136"/>
    </source>
</evidence>
<dbReference type="SUPFAM" id="SSF52172">
    <property type="entry name" value="CheY-like"/>
    <property type="match status" value="1"/>
</dbReference>
<dbReference type="PROSITE" id="PS50109">
    <property type="entry name" value="HIS_KIN"/>
    <property type="match status" value="1"/>
</dbReference>
<accession>A0A1W1HHY6</accession>
<dbReference type="Proteomes" id="UP000191931">
    <property type="component" value="Unassembled WGS sequence"/>
</dbReference>
<dbReference type="InterPro" id="IPR004358">
    <property type="entry name" value="Sig_transdc_His_kin-like_C"/>
</dbReference>
<dbReference type="Gene3D" id="3.40.50.2300">
    <property type="match status" value="1"/>
</dbReference>
<comment type="subcellular location">
    <subcellularLocation>
        <location evidence="2">Membrane</location>
    </subcellularLocation>
</comment>
<keyword evidence="4 12" id="KW-0597">Phosphoprotein</keyword>
<organism evidence="16 17">
    <name type="scientific">Desulfamplus magnetovallimortis</name>
    <dbReference type="NCBI Taxonomy" id="1246637"/>
    <lineage>
        <taxon>Bacteria</taxon>
        <taxon>Pseudomonadati</taxon>
        <taxon>Thermodesulfobacteriota</taxon>
        <taxon>Desulfobacteria</taxon>
        <taxon>Desulfobacterales</taxon>
        <taxon>Desulfobacteraceae</taxon>
        <taxon>Desulfamplus</taxon>
    </lineage>
</organism>
<dbReference type="SMART" id="SM00448">
    <property type="entry name" value="REC"/>
    <property type="match status" value="1"/>
</dbReference>
<dbReference type="FunFam" id="1.10.287.130:FF:000004">
    <property type="entry name" value="Ethylene receptor 1"/>
    <property type="match status" value="1"/>
</dbReference>
<keyword evidence="11 13" id="KW-0472">Membrane</keyword>
<dbReference type="InterPro" id="IPR033425">
    <property type="entry name" value="MASE3"/>
</dbReference>
<feature type="transmembrane region" description="Helical" evidence="13">
    <location>
        <begin position="182"/>
        <end position="204"/>
    </location>
</feature>
<keyword evidence="5 16" id="KW-0808">Transferase</keyword>
<keyword evidence="9" id="KW-0067">ATP-binding</keyword>
<dbReference type="InterPro" id="IPR036097">
    <property type="entry name" value="HisK_dim/P_sf"/>
</dbReference>
<keyword evidence="8 16" id="KW-0418">Kinase</keyword>
<evidence type="ECO:0000256" key="3">
    <source>
        <dbReference type="ARBA" id="ARBA00012438"/>
    </source>
</evidence>
<keyword evidence="17" id="KW-1185">Reference proteome</keyword>
<dbReference type="GO" id="GO:0016020">
    <property type="term" value="C:membrane"/>
    <property type="evidence" value="ECO:0007669"/>
    <property type="project" value="UniProtKB-SubCell"/>
</dbReference>
<keyword evidence="7" id="KW-0547">Nucleotide-binding</keyword>
<evidence type="ECO:0000313" key="16">
    <source>
        <dbReference type="EMBL" id="SLM32043.1"/>
    </source>
</evidence>
<dbReference type="InterPro" id="IPR003594">
    <property type="entry name" value="HATPase_dom"/>
</dbReference>
<evidence type="ECO:0000313" key="17">
    <source>
        <dbReference type="Proteomes" id="UP000191931"/>
    </source>
</evidence>
<evidence type="ECO:0000256" key="8">
    <source>
        <dbReference type="ARBA" id="ARBA00022777"/>
    </source>
</evidence>
<reference evidence="16 17" key="1">
    <citation type="submission" date="2017-03" db="EMBL/GenBank/DDBJ databases">
        <authorList>
            <person name="Afonso C.L."/>
            <person name="Miller P.J."/>
            <person name="Scott M.A."/>
            <person name="Spackman E."/>
            <person name="Goraichik I."/>
            <person name="Dimitrov K.M."/>
            <person name="Suarez D.L."/>
            <person name="Swayne D.E."/>
        </authorList>
    </citation>
    <scope>NUCLEOTIDE SEQUENCE [LARGE SCALE GENOMIC DNA]</scope>
    <source>
        <strain evidence="16">PRJEB14757</strain>
    </source>
</reference>
<dbReference type="InterPro" id="IPR003661">
    <property type="entry name" value="HisK_dim/P_dom"/>
</dbReference>
<protein>
    <recommendedName>
        <fullName evidence="3">histidine kinase</fullName>
        <ecNumber evidence="3">2.7.13.3</ecNumber>
    </recommendedName>
</protein>
<keyword evidence="6 13" id="KW-0812">Transmembrane</keyword>
<dbReference type="CDD" id="cd17546">
    <property type="entry name" value="REC_hyHK_CKI1_RcsC-like"/>
    <property type="match status" value="1"/>
</dbReference>
<feature type="transmembrane region" description="Helical" evidence="13">
    <location>
        <begin position="41"/>
        <end position="61"/>
    </location>
</feature>
<dbReference type="GO" id="GO:0005524">
    <property type="term" value="F:ATP binding"/>
    <property type="evidence" value="ECO:0007669"/>
    <property type="project" value="UniProtKB-KW"/>
</dbReference>
<evidence type="ECO:0000256" key="1">
    <source>
        <dbReference type="ARBA" id="ARBA00000085"/>
    </source>
</evidence>
<proteinExistence type="predicted"/>
<feature type="transmembrane region" description="Helical" evidence="13">
    <location>
        <begin position="141"/>
        <end position="162"/>
    </location>
</feature>
<evidence type="ECO:0000256" key="4">
    <source>
        <dbReference type="ARBA" id="ARBA00022553"/>
    </source>
</evidence>
<dbReference type="EC" id="2.7.13.3" evidence="3"/>
<feature type="transmembrane region" description="Helical" evidence="13">
    <location>
        <begin position="73"/>
        <end position="91"/>
    </location>
</feature>
<dbReference type="SUPFAM" id="SSF47384">
    <property type="entry name" value="Homodimeric domain of signal transducing histidine kinase"/>
    <property type="match status" value="1"/>
</dbReference>
<dbReference type="Pfam" id="PF17159">
    <property type="entry name" value="MASE3"/>
    <property type="match status" value="1"/>
</dbReference>
<dbReference type="EMBL" id="FWEV01000297">
    <property type="protein sequence ID" value="SLM32043.1"/>
    <property type="molecule type" value="Genomic_DNA"/>
</dbReference>
<dbReference type="InterPro" id="IPR001789">
    <property type="entry name" value="Sig_transdc_resp-reg_receiver"/>
</dbReference>
<evidence type="ECO:0000259" key="15">
    <source>
        <dbReference type="PROSITE" id="PS50110"/>
    </source>
</evidence>
<evidence type="ECO:0000256" key="7">
    <source>
        <dbReference type="ARBA" id="ARBA00022741"/>
    </source>
</evidence>
<dbReference type="PANTHER" id="PTHR43047">
    <property type="entry name" value="TWO-COMPONENT HISTIDINE PROTEIN KINASE"/>
    <property type="match status" value="1"/>
</dbReference>
<evidence type="ECO:0000256" key="13">
    <source>
        <dbReference type="SAM" id="Phobius"/>
    </source>
</evidence>
<feature type="domain" description="Response regulatory" evidence="15">
    <location>
        <begin position="577"/>
        <end position="693"/>
    </location>
</feature>
<keyword evidence="10 13" id="KW-1133">Transmembrane helix</keyword>
<feature type="modified residue" description="4-aspartylphosphate" evidence="12">
    <location>
        <position position="626"/>
    </location>
</feature>
<dbReference type="Pfam" id="PF02518">
    <property type="entry name" value="HATPase_c"/>
    <property type="match status" value="1"/>
</dbReference>
<dbReference type="SMART" id="SM00387">
    <property type="entry name" value="HATPase_c"/>
    <property type="match status" value="1"/>
</dbReference>
<dbReference type="Gene3D" id="1.10.287.130">
    <property type="match status" value="1"/>
</dbReference>
<dbReference type="GO" id="GO:0000155">
    <property type="term" value="F:phosphorelay sensor kinase activity"/>
    <property type="evidence" value="ECO:0007669"/>
    <property type="project" value="InterPro"/>
</dbReference>
<feature type="transmembrane region" description="Helical" evidence="13">
    <location>
        <begin position="216"/>
        <end position="235"/>
    </location>
</feature>
<feature type="transmembrane region" description="Helical" evidence="13">
    <location>
        <begin position="18"/>
        <end position="35"/>
    </location>
</feature>
<dbReference type="Pfam" id="PF00512">
    <property type="entry name" value="HisKA"/>
    <property type="match status" value="1"/>
</dbReference>
<evidence type="ECO:0000256" key="6">
    <source>
        <dbReference type="ARBA" id="ARBA00022692"/>
    </source>
</evidence>
<dbReference type="InterPro" id="IPR005467">
    <property type="entry name" value="His_kinase_dom"/>
</dbReference>
<comment type="catalytic activity">
    <reaction evidence="1">
        <text>ATP + protein L-histidine = ADP + protein N-phospho-L-histidine.</text>
        <dbReference type="EC" id="2.7.13.3"/>
    </reaction>
</comment>
<evidence type="ECO:0000256" key="9">
    <source>
        <dbReference type="ARBA" id="ARBA00022840"/>
    </source>
</evidence>
<dbReference type="RefSeq" id="WP_186441147.1">
    <property type="nucleotide sequence ID" value="NZ_LT828542.1"/>
</dbReference>
<feature type="transmembrane region" description="Helical" evidence="13">
    <location>
        <begin position="111"/>
        <end position="129"/>
    </location>
</feature>
<feature type="domain" description="Histidine kinase" evidence="14">
    <location>
        <begin position="303"/>
        <end position="551"/>
    </location>
</feature>
<dbReference type="Gene3D" id="3.30.565.10">
    <property type="entry name" value="Histidine kinase-like ATPase, C-terminal domain"/>
    <property type="match status" value="1"/>
</dbReference>
<dbReference type="STRING" id="1246637.MTBBW1_540022"/>
<dbReference type="PROSITE" id="PS50110">
    <property type="entry name" value="RESPONSE_REGULATORY"/>
    <property type="match status" value="1"/>
</dbReference>
<gene>
    <name evidence="16" type="ORF">MTBBW1_540022</name>
</gene>
<evidence type="ECO:0000256" key="10">
    <source>
        <dbReference type="ARBA" id="ARBA00022989"/>
    </source>
</evidence>
<sequence>MNATDIDNLQVSNNNRTLLFNAVVLVVVVLSLYESKNHSYLLFHTLSEIFSIMIAFALFIVSWNTRDYTEEPNLVYLGIAYLFIGILDLFHTMSYKGMNIFTGDAFYANQLWIAARYIESLTLLGFALLSDRNRRFPRIPYVWLMALFFVVTILTLLSVFYWQNFPVCFVQNYDDGTGYQTSFKIISEYIIISILVVTALVLYGQRKSFNPSVYRLLMWSMAATILSEFCFTLYVSNYGQFNQIGHYLKIFSFYMIYRAIISTGLRNPFHVMFRRLKENEQQLLIAKDKAESASRTKSAFLANMSHELRTPLNGVLGYAQILTHRPEATTFMKDGLTIIEKSGQHLLTLINDILDLSKVEAGKMELNPVEFGLAGFLDSIEGIIRMRARQKGLTLSFDVDEAIPEGIVADETRLRQVLLNLIGNAVKFTDKGGTVTVSVYPSAQGKGRVSEKMAVSGQDTAPDSTGIDGEYGTQVSLVFKVTDTGVGIASEHIGTLFSPFTQVGENQLRLQGTGLGLAISQQLVKLMGGKISVDSTLGEGSTFWFEAFFPVTDAKSINDKAISCPKTIVGYAGNSRTILVVDDILENRMVLAHMLEPAGFVVHMAENGKIALDMLAKMKPDMIITDLVMPVMNGFDFVSQLRRDPVFSKTPVLAVSASTYPLDESESKKIGCNDFISKPVESEVLFDFIASHLNIEWIYMDENPQKQDEESLNHLSEVDLSQLSFPPREDLEMLYELAVLGKIAQIEDLTEKIKARDSRYSDFAERIRKMAVAFDDEEIVALVKSLLDKM</sequence>
<dbReference type="PRINTS" id="PR00344">
    <property type="entry name" value="BCTRLSENSOR"/>
</dbReference>
<dbReference type="FunFam" id="3.30.565.10:FF:000010">
    <property type="entry name" value="Sensor histidine kinase RcsC"/>
    <property type="match status" value="1"/>
</dbReference>
<dbReference type="CDD" id="cd00082">
    <property type="entry name" value="HisKA"/>
    <property type="match status" value="1"/>
</dbReference>
<evidence type="ECO:0000256" key="5">
    <source>
        <dbReference type="ARBA" id="ARBA00022679"/>
    </source>
</evidence>
<evidence type="ECO:0000256" key="2">
    <source>
        <dbReference type="ARBA" id="ARBA00004370"/>
    </source>
</evidence>
<dbReference type="SMART" id="SM00388">
    <property type="entry name" value="HisKA"/>
    <property type="match status" value="1"/>
</dbReference>
<dbReference type="PANTHER" id="PTHR43047:SF64">
    <property type="entry name" value="HISTIDINE KINASE CONTAINING CHEY-HOMOLOGOUS RECEIVER DOMAIN AND PAS DOMAIN-RELATED"/>
    <property type="match status" value="1"/>
</dbReference>